<evidence type="ECO:0000313" key="1">
    <source>
        <dbReference type="EMBL" id="CAG7734081.1"/>
    </source>
</evidence>
<evidence type="ECO:0000313" key="2">
    <source>
        <dbReference type="Proteomes" id="UP000708208"/>
    </source>
</evidence>
<keyword evidence="2" id="KW-1185">Reference proteome</keyword>
<reference evidence="1" key="1">
    <citation type="submission" date="2021-06" db="EMBL/GenBank/DDBJ databases">
        <authorList>
            <person name="Hodson N. C."/>
            <person name="Mongue J. A."/>
            <person name="Jaron S. K."/>
        </authorList>
    </citation>
    <scope>NUCLEOTIDE SEQUENCE</scope>
</reference>
<sequence length="128" mass="14313">MAGRGGGNRNRQGPYGEIDAFKGKNPRHMYQPHIGGMFCLFRTWDSPLDLLLPCLPVSGHCDYKIPTTSSLQLSLSSAFLVHSPSDILAVFLIKFMYQVGDLPLPLLPSMWPWTVNFPKLSCLMMCPK</sequence>
<accession>A0A8J2KYB7</accession>
<dbReference type="EMBL" id="CAJVCH010262258">
    <property type="protein sequence ID" value="CAG7734081.1"/>
    <property type="molecule type" value="Genomic_DNA"/>
</dbReference>
<gene>
    <name evidence="1" type="ORF">AFUS01_LOCUS22485</name>
</gene>
<organism evidence="1 2">
    <name type="scientific">Allacma fusca</name>
    <dbReference type="NCBI Taxonomy" id="39272"/>
    <lineage>
        <taxon>Eukaryota</taxon>
        <taxon>Metazoa</taxon>
        <taxon>Ecdysozoa</taxon>
        <taxon>Arthropoda</taxon>
        <taxon>Hexapoda</taxon>
        <taxon>Collembola</taxon>
        <taxon>Symphypleona</taxon>
        <taxon>Sminthuridae</taxon>
        <taxon>Allacma</taxon>
    </lineage>
</organism>
<dbReference type="AlphaFoldDB" id="A0A8J2KYB7"/>
<comment type="caution">
    <text evidence="1">The sequence shown here is derived from an EMBL/GenBank/DDBJ whole genome shotgun (WGS) entry which is preliminary data.</text>
</comment>
<protein>
    <submittedName>
        <fullName evidence="1">Uncharacterized protein</fullName>
    </submittedName>
</protein>
<name>A0A8J2KYB7_9HEXA</name>
<proteinExistence type="predicted"/>
<dbReference type="Proteomes" id="UP000708208">
    <property type="component" value="Unassembled WGS sequence"/>
</dbReference>